<name>A0AAD1T0J5_PELCU</name>
<dbReference type="InterPro" id="IPR042566">
    <property type="entry name" value="L1_C"/>
</dbReference>
<keyword evidence="1" id="KW-0175">Coiled coil</keyword>
<reference evidence="3" key="1">
    <citation type="submission" date="2022-03" db="EMBL/GenBank/DDBJ databases">
        <authorList>
            <person name="Alioto T."/>
            <person name="Alioto T."/>
            <person name="Gomez Garrido J."/>
        </authorList>
    </citation>
    <scope>NUCLEOTIDE SEQUENCE</scope>
</reference>
<feature type="coiled-coil region" evidence="1">
    <location>
        <begin position="106"/>
        <end position="154"/>
    </location>
</feature>
<keyword evidence="4" id="KW-1185">Reference proteome</keyword>
<dbReference type="Gene3D" id="3.30.70.1820">
    <property type="entry name" value="L1 transposable element, RRM domain"/>
    <property type="match status" value="1"/>
</dbReference>
<protein>
    <recommendedName>
        <fullName evidence="5">L1 transposable element RRM domain-containing protein</fullName>
    </recommendedName>
</protein>
<evidence type="ECO:0008006" key="5">
    <source>
        <dbReference type="Google" id="ProtNLM"/>
    </source>
</evidence>
<gene>
    <name evidence="3" type="ORF">PECUL_23A006732</name>
</gene>
<dbReference type="Proteomes" id="UP001295444">
    <property type="component" value="Chromosome 09"/>
</dbReference>
<evidence type="ECO:0000256" key="1">
    <source>
        <dbReference type="SAM" id="Coils"/>
    </source>
</evidence>
<dbReference type="InterPro" id="IPR004244">
    <property type="entry name" value="Transposase_22"/>
</dbReference>
<feature type="compositionally biased region" description="Basic and acidic residues" evidence="2">
    <location>
        <begin position="15"/>
        <end position="25"/>
    </location>
</feature>
<dbReference type="Gene3D" id="3.30.250.20">
    <property type="entry name" value="L1 transposable element, C-terminal domain"/>
    <property type="match status" value="1"/>
</dbReference>
<organism evidence="3 4">
    <name type="scientific">Pelobates cultripes</name>
    <name type="common">Western spadefoot toad</name>
    <dbReference type="NCBI Taxonomy" id="61616"/>
    <lineage>
        <taxon>Eukaryota</taxon>
        <taxon>Metazoa</taxon>
        <taxon>Chordata</taxon>
        <taxon>Craniata</taxon>
        <taxon>Vertebrata</taxon>
        <taxon>Euteleostomi</taxon>
        <taxon>Amphibia</taxon>
        <taxon>Batrachia</taxon>
        <taxon>Anura</taxon>
        <taxon>Pelobatoidea</taxon>
        <taxon>Pelobatidae</taxon>
        <taxon>Pelobates</taxon>
    </lineage>
</organism>
<sequence length="304" mass="35547">MATKSSGKAAIKKAAKQDQQTEKSKNPSSFFSPGQKSNVEKNLESSIMYSSKSEDFNQSPSSQTENYITTDFLKHCLEEQLVAITAEFNKNTAETKKQFLEILEKLKQSEEKITALEYESRANKEQNEQLYNQMRQIEGKLGDLEDRLRRNNLRIRNVPEAITQDKIPEYLDTLWATLKIEVSILNTKMEQYHRLSKPSSVSQHLPRDIIINLQSHQFKEAILYAARTNQSNTEKLGDIKIFQDFSFYTRQQRKKFMTVTGSLRRLNIKYSWIYPSKIKIITDGRREIFTTPSQIEEWLRKKEK</sequence>
<evidence type="ECO:0000256" key="2">
    <source>
        <dbReference type="SAM" id="MobiDB-lite"/>
    </source>
</evidence>
<feature type="compositionally biased region" description="Polar residues" evidence="2">
    <location>
        <begin position="26"/>
        <end position="37"/>
    </location>
</feature>
<feature type="region of interest" description="Disordered" evidence="2">
    <location>
        <begin position="1"/>
        <end position="44"/>
    </location>
</feature>
<dbReference type="AlphaFoldDB" id="A0AAD1T0J5"/>
<accession>A0AAD1T0J5</accession>
<dbReference type="PANTHER" id="PTHR11505">
    <property type="entry name" value="L1 TRANSPOSABLE ELEMENT-RELATED"/>
    <property type="match status" value="1"/>
</dbReference>
<dbReference type="EMBL" id="OW240920">
    <property type="protein sequence ID" value="CAH2315805.1"/>
    <property type="molecule type" value="Genomic_DNA"/>
</dbReference>
<proteinExistence type="predicted"/>
<evidence type="ECO:0000313" key="3">
    <source>
        <dbReference type="EMBL" id="CAH2315805.1"/>
    </source>
</evidence>
<evidence type="ECO:0000313" key="4">
    <source>
        <dbReference type="Proteomes" id="UP001295444"/>
    </source>
</evidence>